<organism evidence="2 3">
    <name type="scientific">Caenorhabditis japonica</name>
    <dbReference type="NCBI Taxonomy" id="281687"/>
    <lineage>
        <taxon>Eukaryota</taxon>
        <taxon>Metazoa</taxon>
        <taxon>Ecdysozoa</taxon>
        <taxon>Nematoda</taxon>
        <taxon>Chromadorea</taxon>
        <taxon>Rhabditida</taxon>
        <taxon>Rhabditina</taxon>
        <taxon>Rhabditomorpha</taxon>
        <taxon>Rhabditoidea</taxon>
        <taxon>Rhabditidae</taxon>
        <taxon>Peloderinae</taxon>
        <taxon>Caenorhabditis</taxon>
    </lineage>
</organism>
<keyword evidence="3" id="KW-1185">Reference proteome</keyword>
<evidence type="ECO:0000256" key="1">
    <source>
        <dbReference type="SAM" id="SignalP"/>
    </source>
</evidence>
<feature type="chain" id="PRO_5035866443" description="Saposin B-type domain-containing protein" evidence="1">
    <location>
        <begin position="20"/>
        <end position="91"/>
    </location>
</feature>
<protein>
    <recommendedName>
        <fullName evidence="4">Saposin B-type domain-containing protein</fullName>
    </recommendedName>
</protein>
<evidence type="ECO:0000313" key="2">
    <source>
        <dbReference type="EnsemblMetazoa" id="CJA35892.1"/>
    </source>
</evidence>
<dbReference type="PANTHER" id="PTHR36950:SF5">
    <property type="entry name" value="SAPOSIN B-TYPE DOMAIN-CONTAINING PROTEIN"/>
    <property type="match status" value="1"/>
</dbReference>
<dbReference type="Proteomes" id="UP000005237">
    <property type="component" value="Unassembled WGS sequence"/>
</dbReference>
<evidence type="ECO:0008006" key="4">
    <source>
        <dbReference type="Google" id="ProtNLM"/>
    </source>
</evidence>
<evidence type="ECO:0000313" key="3">
    <source>
        <dbReference type="Proteomes" id="UP000005237"/>
    </source>
</evidence>
<dbReference type="AlphaFoldDB" id="A0A8R1EHC5"/>
<reference evidence="2" key="2">
    <citation type="submission" date="2022-06" db="UniProtKB">
        <authorList>
            <consortium name="EnsemblMetazoa"/>
        </authorList>
    </citation>
    <scope>IDENTIFICATION</scope>
    <source>
        <strain evidence="2">DF5081</strain>
    </source>
</reference>
<dbReference type="EnsemblMetazoa" id="CJA35892.1">
    <property type="protein sequence ID" value="CJA35892.1"/>
    <property type="gene ID" value="WBGene00211739"/>
</dbReference>
<accession>A0A8R1EHC5</accession>
<dbReference type="PANTHER" id="PTHR36950">
    <property type="entry name" value="PROTEIN CBG24898-RELATED"/>
    <property type="match status" value="1"/>
</dbReference>
<name>A0A8R1EHC5_CAEJA</name>
<reference evidence="3" key="1">
    <citation type="submission" date="2010-08" db="EMBL/GenBank/DDBJ databases">
        <authorList>
            <consortium name="Caenorhabditis japonica Sequencing Consortium"/>
            <person name="Wilson R.K."/>
        </authorList>
    </citation>
    <scope>NUCLEOTIDE SEQUENCE [LARGE SCALE GENOMIC DNA]</scope>
    <source>
        <strain evidence="3">DF5081</strain>
    </source>
</reference>
<sequence>MKIAAIFFVVLMPMLAATANHPLCMACSTMFTVPTTWDRAQKVFIHGCNALGNAKTPCTNLVNAADLTASYGKMLPHISKLREIGCSKYCR</sequence>
<feature type="signal peptide" evidence="1">
    <location>
        <begin position="1"/>
        <end position="19"/>
    </location>
</feature>
<proteinExistence type="predicted"/>
<keyword evidence="1" id="KW-0732">Signal</keyword>